<comment type="similarity">
    <text evidence="3 11 12">Belongs to the peptidase C12 family.</text>
</comment>
<dbReference type="Proteomes" id="UP000000304">
    <property type="component" value="Chromosome X"/>
</dbReference>
<dbReference type="FunFam" id="3.40.532.10:FF:000003">
    <property type="entry name" value="Ubiquitin carboxyl-terminal hydrolase"/>
    <property type="match status" value="1"/>
</dbReference>
<feature type="active site" description="Proton donor" evidence="11">
    <location>
        <position position="264"/>
    </location>
</feature>
<dbReference type="GO" id="GO:0006511">
    <property type="term" value="P:ubiquitin-dependent protein catabolic process"/>
    <property type="evidence" value="ECO:0007669"/>
    <property type="project" value="UniProtKB-UniRule"/>
</dbReference>
<evidence type="ECO:0000256" key="5">
    <source>
        <dbReference type="ARBA" id="ARBA00022786"/>
    </source>
</evidence>
<protein>
    <recommendedName>
        <fullName evidence="12">Ubiquitin carboxyl-terminal hydrolase</fullName>
        <ecNumber evidence="12">3.4.19.12</ecNumber>
    </recommendedName>
</protein>
<organism evidence="14 15">
    <name type="scientific">Drosophila simulans</name>
    <name type="common">Fruit fly</name>
    <dbReference type="NCBI Taxonomy" id="7240"/>
    <lineage>
        <taxon>Eukaryota</taxon>
        <taxon>Metazoa</taxon>
        <taxon>Ecdysozoa</taxon>
        <taxon>Arthropoda</taxon>
        <taxon>Hexapoda</taxon>
        <taxon>Insecta</taxon>
        <taxon>Pterygota</taxon>
        <taxon>Neoptera</taxon>
        <taxon>Endopterygota</taxon>
        <taxon>Diptera</taxon>
        <taxon>Brachycera</taxon>
        <taxon>Muscomorpha</taxon>
        <taxon>Ephydroidea</taxon>
        <taxon>Drosophilidae</taxon>
        <taxon>Drosophila</taxon>
        <taxon>Sophophora</taxon>
    </lineage>
</organism>
<dbReference type="InterPro" id="IPR041507">
    <property type="entry name" value="UCH_C"/>
</dbReference>
<dbReference type="PROSITE" id="PS52048">
    <property type="entry name" value="UCH_DOMAIN"/>
    <property type="match status" value="1"/>
</dbReference>
<comment type="subcellular location">
    <subcellularLocation>
        <location evidence="2">Nucleus</location>
    </subcellularLocation>
</comment>
<dbReference type="GO" id="GO:0005634">
    <property type="term" value="C:nucleus"/>
    <property type="evidence" value="ECO:0007669"/>
    <property type="project" value="UniProtKB-SubCell"/>
</dbReference>
<evidence type="ECO:0000256" key="8">
    <source>
        <dbReference type="ARBA" id="ARBA00023242"/>
    </source>
</evidence>
<feature type="active site" description="Nucleophile" evidence="11">
    <location>
        <position position="188"/>
    </location>
</feature>
<comment type="function">
    <text evidence="9">Catalytic component of the polycomb repressive deubiquitinase (PR-DUB) complex, a complex that specifically mediates deubiquitination of histone H2A monoubiquitinated at 'Lys-119' (H2AK118ub1). Mediates bisymmetric organization of the PR-DUB complex and is involved in association with nucleosomes to mediate deubiquitination. Does not deubiquitinate monoubiquitinated histone H2B. Required to maintain the transcriptionally repressive state of homeotic genes throughout development. The PR-DUB complex has weak or no activity toward 'Lys-48'- and 'Lys-63'-linked polyubiquitin chains. Polycomb group (PcG) protein.</text>
</comment>
<dbReference type="EMBL" id="CM000366">
    <property type="protein sequence ID" value="EDX17721.1"/>
    <property type="molecule type" value="Genomic_DNA"/>
</dbReference>
<dbReference type="Pfam" id="PF01088">
    <property type="entry name" value="Peptidase_C12"/>
    <property type="match status" value="1"/>
</dbReference>
<evidence type="ECO:0000256" key="7">
    <source>
        <dbReference type="ARBA" id="ARBA00022807"/>
    </source>
</evidence>
<dbReference type="GO" id="GO:0005737">
    <property type="term" value="C:cytoplasm"/>
    <property type="evidence" value="ECO:0007669"/>
    <property type="project" value="TreeGrafter"/>
</dbReference>
<dbReference type="InterPro" id="IPR038765">
    <property type="entry name" value="Papain-like_cys_pep_sf"/>
</dbReference>
<dbReference type="SMR" id="B4R3L9"/>
<comment type="catalytic activity">
    <reaction evidence="1 11 12">
        <text>Thiol-dependent hydrolysis of ester, thioester, amide, peptide and isopeptide bonds formed by the C-terminal Gly of ubiquitin (a 76-residue protein attached to proteins as an intracellular targeting signal).</text>
        <dbReference type="EC" id="3.4.19.12"/>
    </reaction>
</comment>
<evidence type="ECO:0000256" key="11">
    <source>
        <dbReference type="PROSITE-ProRule" id="PRU01393"/>
    </source>
</evidence>
<dbReference type="OMA" id="PNLFFAK"/>
<dbReference type="PRINTS" id="PR00707">
    <property type="entry name" value="UBCTHYDRLASE"/>
</dbReference>
<dbReference type="Pfam" id="PF18031">
    <property type="entry name" value="UCH_C"/>
    <property type="match status" value="1"/>
</dbReference>
<dbReference type="PANTHER" id="PTHR10589">
    <property type="entry name" value="UBIQUITIN CARBOXYL-TERMINAL HYDROLASE"/>
    <property type="match status" value="1"/>
</dbReference>
<dbReference type="PhylomeDB" id="B4R3L9"/>
<evidence type="ECO:0000256" key="1">
    <source>
        <dbReference type="ARBA" id="ARBA00000707"/>
    </source>
</evidence>
<dbReference type="OrthoDB" id="1924260at2759"/>
<keyword evidence="8" id="KW-0539">Nucleus</keyword>
<evidence type="ECO:0000313" key="14">
    <source>
        <dbReference type="EMBL" id="EDX17721.1"/>
    </source>
</evidence>
<dbReference type="GO" id="GO:0016579">
    <property type="term" value="P:protein deubiquitination"/>
    <property type="evidence" value="ECO:0007669"/>
    <property type="project" value="TreeGrafter"/>
</dbReference>
<name>B4R3L9_DROSI</name>
<dbReference type="MEROPS" id="C12.A04"/>
<evidence type="ECO:0000313" key="15">
    <source>
        <dbReference type="Proteomes" id="UP000000304"/>
    </source>
</evidence>
<gene>
    <name evidence="14" type="primary">Dsim\GD15942</name>
    <name evidence="14" type="ORF">Dsim_GD15942</name>
</gene>
<dbReference type="SUPFAM" id="SSF54001">
    <property type="entry name" value="Cysteine proteinases"/>
    <property type="match status" value="1"/>
</dbReference>
<evidence type="ECO:0000259" key="13">
    <source>
        <dbReference type="PROSITE" id="PS52048"/>
    </source>
</evidence>
<dbReference type="Gene3D" id="3.40.532.10">
    <property type="entry name" value="Peptidase C12, ubiquitin carboxyl-terminal hydrolase"/>
    <property type="match status" value="1"/>
</dbReference>
<feature type="site" description="Important for enzyme activity" evidence="11">
    <location>
        <position position="279"/>
    </location>
</feature>
<keyword evidence="7 11" id="KW-0788">Thiol protease</keyword>
<dbReference type="Bgee" id="FBgn0187591">
    <property type="expression patterns" value="Expressed in male reproductive system and 2 other cell types or tissues"/>
</dbReference>
<accession>B4R3L9</accession>
<dbReference type="PANTHER" id="PTHR10589:SF16">
    <property type="entry name" value="UBIQUITIN CARBOXYL-TERMINAL HYDROLASE ISOZYME L5"/>
    <property type="match status" value="1"/>
</dbReference>
<evidence type="ECO:0000256" key="3">
    <source>
        <dbReference type="ARBA" id="ARBA00009326"/>
    </source>
</evidence>
<dbReference type="Gene3D" id="1.20.58.860">
    <property type="match status" value="1"/>
</dbReference>
<dbReference type="AlphaFoldDB" id="B4R3L9"/>
<evidence type="ECO:0000256" key="2">
    <source>
        <dbReference type="ARBA" id="ARBA00004123"/>
    </source>
</evidence>
<dbReference type="EC" id="3.4.19.12" evidence="12"/>
<evidence type="ECO:0000256" key="10">
    <source>
        <dbReference type="ARBA" id="ARBA00049710"/>
    </source>
</evidence>
<feature type="site" description="Transition state stabilizer" evidence="11">
    <location>
        <position position="182"/>
    </location>
</feature>
<dbReference type="PROSITE" id="PS52049">
    <property type="entry name" value="ULD"/>
    <property type="match status" value="1"/>
</dbReference>
<feature type="domain" description="UCH catalytic" evidence="13">
    <location>
        <begin position="110"/>
        <end position="326"/>
    </location>
</feature>
<proteinExistence type="inferred from homology"/>
<keyword evidence="15" id="KW-1185">Reference proteome</keyword>
<keyword evidence="5 11" id="KW-0833">Ubl conjugation pathway</keyword>
<evidence type="ECO:0000256" key="9">
    <source>
        <dbReference type="ARBA" id="ARBA00046227"/>
    </source>
</evidence>
<dbReference type="InterPro" id="IPR001578">
    <property type="entry name" value="Peptidase_C12_UCH"/>
</dbReference>
<dbReference type="GO" id="GO:0004843">
    <property type="term" value="F:cysteine-type deubiquitinase activity"/>
    <property type="evidence" value="ECO:0007669"/>
    <property type="project" value="UniProtKB-UniRule"/>
</dbReference>
<evidence type="ECO:0000256" key="12">
    <source>
        <dbReference type="RuleBase" id="RU361215"/>
    </source>
</evidence>
<dbReference type="CDD" id="cd09617">
    <property type="entry name" value="Peptidase_C12_UCH37_BAP1"/>
    <property type="match status" value="1"/>
</dbReference>
<reference evidence="14 15" key="1">
    <citation type="journal article" date="2007" name="Nature">
        <title>Evolution of genes and genomes on the Drosophila phylogeny.</title>
        <authorList>
            <consortium name="Drosophila 12 Genomes Consortium"/>
            <person name="Clark A.G."/>
            <person name="Eisen M.B."/>
            <person name="Smith D.R."/>
            <person name="Bergman C.M."/>
            <person name="Oliver B."/>
            <person name="Markow T.A."/>
            <person name="Kaufman T.C."/>
            <person name="Kellis M."/>
            <person name="Gelbart W."/>
            <person name="Iyer V.N."/>
            <person name="Pollard D.A."/>
            <person name="Sackton T.B."/>
            <person name="Larracuente A.M."/>
            <person name="Singh N.D."/>
            <person name="Abad J.P."/>
            <person name="Abt D.N."/>
            <person name="Adryan B."/>
            <person name="Aguade M."/>
            <person name="Akashi H."/>
            <person name="Anderson W.W."/>
            <person name="Aquadro C.F."/>
            <person name="Ardell D.H."/>
            <person name="Arguello R."/>
            <person name="Artieri C.G."/>
            <person name="Barbash D.A."/>
            <person name="Barker D."/>
            <person name="Barsanti P."/>
            <person name="Batterham P."/>
            <person name="Batzoglou S."/>
            <person name="Begun D."/>
            <person name="Bhutkar A."/>
            <person name="Blanco E."/>
            <person name="Bosak S.A."/>
            <person name="Bradley R.K."/>
            <person name="Brand A.D."/>
            <person name="Brent M.R."/>
            <person name="Brooks A.N."/>
            <person name="Brown R.H."/>
            <person name="Butlin R.K."/>
            <person name="Caggese C."/>
            <person name="Calvi B.R."/>
            <person name="Bernardo de Carvalho A."/>
            <person name="Caspi A."/>
            <person name="Castrezana S."/>
            <person name="Celniker S.E."/>
            <person name="Chang J.L."/>
            <person name="Chapple C."/>
            <person name="Chatterji S."/>
            <person name="Chinwalla A."/>
            <person name="Civetta A."/>
            <person name="Clifton S.W."/>
            <person name="Comeron J.M."/>
            <person name="Costello J.C."/>
            <person name="Coyne J.A."/>
            <person name="Daub J."/>
            <person name="David R.G."/>
            <person name="Delcher A.L."/>
            <person name="Delehaunty K."/>
            <person name="Do C.B."/>
            <person name="Ebling H."/>
            <person name="Edwards K."/>
            <person name="Eickbush T."/>
            <person name="Evans J.D."/>
            <person name="Filipski A."/>
            <person name="Findeiss S."/>
            <person name="Freyhult E."/>
            <person name="Fulton L."/>
            <person name="Fulton R."/>
            <person name="Garcia A.C."/>
            <person name="Gardiner A."/>
            <person name="Garfield D.A."/>
            <person name="Garvin B.E."/>
            <person name="Gibson G."/>
            <person name="Gilbert D."/>
            <person name="Gnerre S."/>
            <person name="Godfrey J."/>
            <person name="Good R."/>
            <person name="Gotea V."/>
            <person name="Gravely B."/>
            <person name="Greenberg A.J."/>
            <person name="Griffiths-Jones S."/>
            <person name="Gross S."/>
            <person name="Guigo R."/>
            <person name="Gustafson E.A."/>
            <person name="Haerty W."/>
            <person name="Hahn M.W."/>
            <person name="Halligan D.L."/>
            <person name="Halpern A.L."/>
            <person name="Halter G.M."/>
            <person name="Han M.V."/>
            <person name="Heger A."/>
            <person name="Hillier L."/>
            <person name="Hinrichs A.S."/>
            <person name="Holmes I."/>
            <person name="Hoskins R.A."/>
            <person name="Hubisz M.J."/>
            <person name="Hultmark D."/>
            <person name="Huntley M.A."/>
            <person name="Jaffe D.B."/>
            <person name="Jagadeeshan S."/>
            <person name="Jeck W.R."/>
            <person name="Johnson J."/>
            <person name="Jones C.D."/>
            <person name="Jordan W.C."/>
            <person name="Karpen G.H."/>
            <person name="Kataoka E."/>
            <person name="Keightley P.D."/>
            <person name="Kheradpour P."/>
            <person name="Kirkness E.F."/>
            <person name="Koerich L.B."/>
            <person name="Kristiansen K."/>
            <person name="Kudrna D."/>
            <person name="Kulathinal R.J."/>
            <person name="Kumar S."/>
            <person name="Kwok R."/>
            <person name="Lander E."/>
            <person name="Langley C.H."/>
            <person name="Lapoint R."/>
            <person name="Lazzaro B.P."/>
            <person name="Lee S.J."/>
            <person name="Levesque L."/>
            <person name="Li R."/>
            <person name="Lin C.F."/>
            <person name="Lin M.F."/>
            <person name="Lindblad-Toh K."/>
            <person name="Llopart A."/>
            <person name="Long M."/>
            <person name="Low L."/>
            <person name="Lozovsky E."/>
            <person name="Lu J."/>
            <person name="Luo M."/>
            <person name="Machado C.A."/>
            <person name="Makalowski W."/>
            <person name="Marzo M."/>
            <person name="Matsuda M."/>
            <person name="Matzkin L."/>
            <person name="McAllister B."/>
            <person name="McBride C.S."/>
            <person name="McKernan B."/>
            <person name="McKernan K."/>
            <person name="Mendez-Lago M."/>
            <person name="Minx P."/>
            <person name="Mollenhauer M.U."/>
            <person name="Montooth K."/>
            <person name="Mount S.M."/>
            <person name="Mu X."/>
            <person name="Myers E."/>
            <person name="Negre B."/>
            <person name="Newfeld S."/>
            <person name="Nielsen R."/>
            <person name="Noor M.A."/>
            <person name="O'Grady P."/>
            <person name="Pachter L."/>
            <person name="Papaceit M."/>
            <person name="Parisi M.J."/>
            <person name="Parisi M."/>
            <person name="Parts L."/>
            <person name="Pedersen J.S."/>
            <person name="Pesole G."/>
            <person name="Phillippy A.M."/>
            <person name="Ponting C.P."/>
            <person name="Pop M."/>
            <person name="Porcelli D."/>
            <person name="Powell J.R."/>
            <person name="Prohaska S."/>
            <person name="Pruitt K."/>
            <person name="Puig M."/>
            <person name="Quesneville H."/>
            <person name="Ram K.R."/>
            <person name="Rand D."/>
            <person name="Rasmussen M.D."/>
            <person name="Reed L.K."/>
            <person name="Reenan R."/>
            <person name="Reily A."/>
            <person name="Remington K.A."/>
            <person name="Rieger T.T."/>
            <person name="Ritchie M.G."/>
            <person name="Robin C."/>
            <person name="Rogers Y.H."/>
            <person name="Rohde C."/>
            <person name="Rozas J."/>
            <person name="Rubenfield M.J."/>
            <person name="Ruiz A."/>
            <person name="Russo S."/>
            <person name="Salzberg S.L."/>
            <person name="Sanchez-Gracia A."/>
            <person name="Saranga D.J."/>
            <person name="Sato H."/>
            <person name="Schaeffer S.W."/>
            <person name="Schatz M.C."/>
            <person name="Schlenke T."/>
            <person name="Schwartz R."/>
            <person name="Segarra C."/>
            <person name="Singh R.S."/>
            <person name="Sirot L."/>
            <person name="Sirota M."/>
            <person name="Sisneros N.B."/>
            <person name="Smith C.D."/>
            <person name="Smith T.F."/>
            <person name="Spieth J."/>
            <person name="Stage D.E."/>
            <person name="Stark A."/>
            <person name="Stephan W."/>
            <person name="Strausberg R.L."/>
            <person name="Strempel S."/>
            <person name="Sturgill D."/>
            <person name="Sutton G."/>
            <person name="Sutton G.G."/>
            <person name="Tao W."/>
            <person name="Teichmann S."/>
            <person name="Tobari Y.N."/>
            <person name="Tomimura Y."/>
            <person name="Tsolas J.M."/>
            <person name="Valente V.L."/>
            <person name="Venter E."/>
            <person name="Venter J.C."/>
            <person name="Vicario S."/>
            <person name="Vieira F.G."/>
            <person name="Vilella A.J."/>
            <person name="Villasante A."/>
            <person name="Walenz B."/>
            <person name="Wang J."/>
            <person name="Wasserman M."/>
            <person name="Watts T."/>
            <person name="Wilson D."/>
            <person name="Wilson R.K."/>
            <person name="Wing R.A."/>
            <person name="Wolfner M.F."/>
            <person name="Wong A."/>
            <person name="Wong G.K."/>
            <person name="Wu C.I."/>
            <person name="Wu G."/>
            <person name="Yamamoto D."/>
            <person name="Yang H.P."/>
            <person name="Yang S.P."/>
            <person name="Yorke J.A."/>
            <person name="Yoshida K."/>
            <person name="Zdobnov E."/>
            <person name="Zhang P."/>
            <person name="Zhang Y."/>
            <person name="Zimin A.V."/>
            <person name="Baldwin J."/>
            <person name="Abdouelleil A."/>
            <person name="Abdulkadir J."/>
            <person name="Abebe A."/>
            <person name="Abera B."/>
            <person name="Abreu J."/>
            <person name="Acer S.C."/>
            <person name="Aftuck L."/>
            <person name="Alexander A."/>
            <person name="An P."/>
            <person name="Anderson E."/>
            <person name="Anderson S."/>
            <person name="Arachi H."/>
            <person name="Azer M."/>
            <person name="Bachantsang P."/>
            <person name="Barry A."/>
            <person name="Bayul T."/>
            <person name="Berlin A."/>
            <person name="Bessette D."/>
            <person name="Bloom T."/>
            <person name="Blye J."/>
            <person name="Boguslavskiy L."/>
            <person name="Bonnet C."/>
            <person name="Boukhgalter B."/>
            <person name="Bourzgui I."/>
            <person name="Brown A."/>
            <person name="Cahill P."/>
            <person name="Channer S."/>
            <person name="Cheshatsang Y."/>
            <person name="Chuda L."/>
            <person name="Citroen M."/>
            <person name="Collymore A."/>
            <person name="Cooke P."/>
            <person name="Costello M."/>
            <person name="D'Aco K."/>
            <person name="Daza R."/>
            <person name="De Haan G."/>
            <person name="DeGray S."/>
            <person name="DeMaso C."/>
            <person name="Dhargay N."/>
            <person name="Dooley K."/>
            <person name="Dooley E."/>
            <person name="Doricent M."/>
            <person name="Dorje P."/>
            <person name="Dorjee K."/>
            <person name="Dupes A."/>
            <person name="Elong R."/>
            <person name="Falk J."/>
            <person name="Farina A."/>
            <person name="Faro S."/>
            <person name="Ferguson D."/>
            <person name="Fisher S."/>
            <person name="Foley C.D."/>
            <person name="Franke A."/>
            <person name="Friedrich D."/>
            <person name="Gadbois L."/>
            <person name="Gearin G."/>
            <person name="Gearin C.R."/>
            <person name="Giannoukos G."/>
            <person name="Goode T."/>
            <person name="Graham J."/>
            <person name="Grandbois E."/>
            <person name="Grewal S."/>
            <person name="Gyaltsen K."/>
            <person name="Hafez N."/>
            <person name="Hagos B."/>
            <person name="Hall J."/>
            <person name="Henson C."/>
            <person name="Hollinger A."/>
            <person name="Honan T."/>
            <person name="Huard M.D."/>
            <person name="Hughes L."/>
            <person name="Hurhula B."/>
            <person name="Husby M.E."/>
            <person name="Kamat A."/>
            <person name="Kanga B."/>
            <person name="Kashin S."/>
            <person name="Khazanovich D."/>
            <person name="Kisner P."/>
            <person name="Lance K."/>
            <person name="Lara M."/>
            <person name="Lee W."/>
            <person name="Lennon N."/>
            <person name="Letendre F."/>
            <person name="LeVine R."/>
            <person name="Lipovsky A."/>
            <person name="Liu X."/>
            <person name="Liu J."/>
            <person name="Liu S."/>
            <person name="Lokyitsang T."/>
            <person name="Lokyitsang Y."/>
            <person name="Lubonja R."/>
            <person name="Lui A."/>
            <person name="MacDonald P."/>
            <person name="Magnisalis V."/>
            <person name="Maru K."/>
            <person name="Matthews C."/>
            <person name="McCusker W."/>
            <person name="McDonough S."/>
            <person name="Mehta T."/>
            <person name="Meldrim J."/>
            <person name="Meneus L."/>
            <person name="Mihai O."/>
            <person name="Mihalev A."/>
            <person name="Mihova T."/>
            <person name="Mittelman R."/>
            <person name="Mlenga V."/>
            <person name="Montmayeur A."/>
            <person name="Mulrain L."/>
            <person name="Navidi A."/>
            <person name="Naylor J."/>
            <person name="Negash T."/>
            <person name="Nguyen T."/>
            <person name="Nguyen N."/>
            <person name="Nicol R."/>
            <person name="Norbu C."/>
            <person name="Norbu N."/>
            <person name="Novod N."/>
            <person name="O'Neill B."/>
            <person name="Osman S."/>
            <person name="Markiewicz E."/>
            <person name="Oyono O.L."/>
            <person name="Patti C."/>
            <person name="Phunkhang P."/>
            <person name="Pierre F."/>
            <person name="Priest M."/>
            <person name="Raghuraman S."/>
            <person name="Rege F."/>
            <person name="Reyes R."/>
            <person name="Rise C."/>
            <person name="Rogov P."/>
            <person name="Ross K."/>
            <person name="Ryan E."/>
            <person name="Settipalli S."/>
            <person name="Shea T."/>
            <person name="Sherpa N."/>
            <person name="Shi L."/>
            <person name="Shih D."/>
            <person name="Sparrow T."/>
            <person name="Spaulding J."/>
            <person name="Stalker J."/>
            <person name="Stange-Thomann N."/>
            <person name="Stavropoulos S."/>
            <person name="Stone C."/>
            <person name="Strader C."/>
            <person name="Tesfaye S."/>
            <person name="Thomson T."/>
            <person name="Thoulutsang Y."/>
            <person name="Thoulutsang D."/>
            <person name="Topham K."/>
            <person name="Topping I."/>
            <person name="Tsamla T."/>
            <person name="Vassiliev H."/>
            <person name="Vo A."/>
            <person name="Wangchuk T."/>
            <person name="Wangdi T."/>
            <person name="Weiand M."/>
            <person name="Wilkinson J."/>
            <person name="Wilson A."/>
            <person name="Yadav S."/>
            <person name="Young G."/>
            <person name="Yu Q."/>
            <person name="Zembek L."/>
            <person name="Zhong D."/>
            <person name="Zimmer A."/>
            <person name="Zwirko Z."/>
            <person name="Jaffe D.B."/>
            <person name="Alvarez P."/>
            <person name="Brockman W."/>
            <person name="Butler J."/>
            <person name="Chin C."/>
            <person name="Gnerre S."/>
            <person name="Grabherr M."/>
            <person name="Kleber M."/>
            <person name="Mauceli E."/>
            <person name="MacCallum I."/>
        </authorList>
    </citation>
    <scope>NUCLEOTIDE SEQUENCE [LARGE SCALE GENOMIC DNA]</scope>
    <source>
        <strain evidence="15">white501</strain>
    </source>
</reference>
<dbReference type="STRING" id="7240.B4R3L9"/>
<evidence type="ECO:0000256" key="6">
    <source>
        <dbReference type="ARBA" id="ARBA00022801"/>
    </source>
</evidence>
<evidence type="ECO:0000256" key="4">
    <source>
        <dbReference type="ARBA" id="ARBA00022670"/>
    </source>
</evidence>
<keyword evidence="4 11" id="KW-0645">Protease</keyword>
<dbReference type="HOGENOM" id="CLU_018316_0_1_1"/>
<dbReference type="InterPro" id="IPR036959">
    <property type="entry name" value="Peptidase_C12_UCH_sf"/>
</dbReference>
<comment type="subunit">
    <text evidence="10">Catalytic component of the polycomb repressive deubiquitinase (PR-DUB) complex, at least composed of caly/calypso, Asx and sba (MBD5/6 homolog). The PR-DUB complex associates with nucleosomes to mediate deubiquitination of histone H2AK118ub1 substrates; the association requires the positively charged C-terminal tail of caly, probably due to direct binding of DNA. Interacts (via ULD domain) with Asx (via DEUBAD domain); the interaction produces a stable heterodimer with a composite binding site for ubiquitin. Homodimerizes (via coiled-coil hinge-region between the UCH and ULD domains) to mediate assembly of 2 copies of the caly-Asx heterodimer into a bisymmetric tetramer; dimerization enhances PR-DUB association with nucleosomes.</text>
</comment>
<keyword evidence="6 11" id="KW-0378">Hydrolase</keyword>
<sequence>MFRNSQPLMQRILCGSGARDPHNPHMSHAPCPMSNGHCPMRVPVRPQLLPVNPLAMRRHLPRPCCPHSTSQPASDSHAQMHSVHDTMDTDNPGQATVEAVTAKGATAVNNWCLIESDPGVFTEMISGFGCTGAQVEEIWSMNADAFRHLEPIHGLIFLFKWMDNKPAGRVVTDRSDIFFARQVVTNACATQALICLLLNLQHEDIELGPILSELKIFCQDLCPDCRGQCLAKEERIRKVHNSFARPELFVVEDSADSEDVDCYHFVGFMPIKGKLYELDGMKEGPIELGEIGQHQNWLDVVRPIIEGRMKRYSVGEIHFNLMALVSDRQRCYERQIQMLVELPSPLSYADCQAEIATLISFVKLEKEKKRRYRKENIRRRHNYLPFIVELLKQLGETGQLLAICDKAKDRSCPSKSNKDAMDQQPQ</sequence>